<accession>A0A6A4GRK5</accession>
<name>A0A6A4GRK5_9AGAR</name>
<keyword evidence="2" id="KW-1185">Reference proteome</keyword>
<dbReference type="AlphaFoldDB" id="A0A6A4GRK5"/>
<gene>
    <name evidence="1" type="ORF">BT96DRAFT_947939</name>
</gene>
<dbReference type="Proteomes" id="UP000799118">
    <property type="component" value="Unassembled WGS sequence"/>
</dbReference>
<sequence length="243" mass="27616">MLGVQPFAKALCDLEGSAFCPYLSTELYAAFDVYVAILNSIRKQNKSLLGREGQSWRLLNSCPSCQYRLKEDEQLDVRMITQMDGNVSLRRVERKEDVLQEKEESGQDLPAASKEPIDRSQYPLALLYIFFTAEKEEQERNGEGIPKGKLANAYNISCKFSKSVQRSPLNVLAQWAKFLPVVGTMHGMREAGITSSQAFYDWLVEEGEYLRNLTRTPPQEALKTEYYLKLEALQTTQGHVAMI</sequence>
<organism evidence="1 2">
    <name type="scientific">Gymnopus androsaceus JB14</name>
    <dbReference type="NCBI Taxonomy" id="1447944"/>
    <lineage>
        <taxon>Eukaryota</taxon>
        <taxon>Fungi</taxon>
        <taxon>Dikarya</taxon>
        <taxon>Basidiomycota</taxon>
        <taxon>Agaricomycotina</taxon>
        <taxon>Agaricomycetes</taxon>
        <taxon>Agaricomycetidae</taxon>
        <taxon>Agaricales</taxon>
        <taxon>Marasmiineae</taxon>
        <taxon>Omphalotaceae</taxon>
        <taxon>Gymnopus</taxon>
    </lineage>
</organism>
<proteinExistence type="predicted"/>
<reference evidence="1" key="1">
    <citation type="journal article" date="2019" name="Environ. Microbiol.">
        <title>Fungal ecological strategies reflected in gene transcription - a case study of two litter decomposers.</title>
        <authorList>
            <person name="Barbi F."/>
            <person name="Kohler A."/>
            <person name="Barry K."/>
            <person name="Baskaran P."/>
            <person name="Daum C."/>
            <person name="Fauchery L."/>
            <person name="Ihrmark K."/>
            <person name="Kuo A."/>
            <person name="LaButti K."/>
            <person name="Lipzen A."/>
            <person name="Morin E."/>
            <person name="Grigoriev I.V."/>
            <person name="Henrissat B."/>
            <person name="Lindahl B."/>
            <person name="Martin F."/>
        </authorList>
    </citation>
    <scope>NUCLEOTIDE SEQUENCE</scope>
    <source>
        <strain evidence="1">JB14</strain>
    </source>
</reference>
<protein>
    <recommendedName>
        <fullName evidence="3">CxC2-like cysteine cluster KDZ transposase-associated domain-containing protein</fullName>
    </recommendedName>
</protein>
<dbReference type="OrthoDB" id="2665372at2759"/>
<evidence type="ECO:0000313" key="2">
    <source>
        <dbReference type="Proteomes" id="UP000799118"/>
    </source>
</evidence>
<evidence type="ECO:0000313" key="1">
    <source>
        <dbReference type="EMBL" id="KAE9388003.1"/>
    </source>
</evidence>
<dbReference type="EMBL" id="ML769767">
    <property type="protein sequence ID" value="KAE9388003.1"/>
    <property type="molecule type" value="Genomic_DNA"/>
</dbReference>
<evidence type="ECO:0008006" key="3">
    <source>
        <dbReference type="Google" id="ProtNLM"/>
    </source>
</evidence>